<reference evidence="3 4" key="1">
    <citation type="journal article" date="2024" name="G3 (Bethesda)">
        <title>Genome assembly of Hibiscus sabdariffa L. provides insights into metabolisms of medicinal natural products.</title>
        <authorList>
            <person name="Kim T."/>
        </authorList>
    </citation>
    <scope>NUCLEOTIDE SEQUENCE [LARGE SCALE GENOMIC DNA]</scope>
    <source>
        <strain evidence="3">TK-2024</strain>
        <tissue evidence="3">Old leaves</tissue>
    </source>
</reference>
<dbReference type="Proteomes" id="UP001472677">
    <property type="component" value="Unassembled WGS sequence"/>
</dbReference>
<evidence type="ECO:0000313" key="4">
    <source>
        <dbReference type="Proteomes" id="UP001472677"/>
    </source>
</evidence>
<sequence>MTRNNPGELVEFEPEIEAHSQRLNAKTHRERRNQQQQQREHIPDTNFDTDVLSDTHFESDINEPMAEEDQTIRQLAAAPAEQQPLCITFPNGQTPLELKPGLIHLLPTFHGLPSENSHKHLTEFHLVCSSMKPYGVSEDQIKLRAFPFSLTDVAKDWLFYLPSNSVTTWADMTHIFLDRFFPAVKASELR</sequence>
<name>A0ABR2C1B6_9ROSI</name>
<dbReference type="Pfam" id="PF03732">
    <property type="entry name" value="Retrotrans_gag"/>
    <property type="match status" value="1"/>
</dbReference>
<comment type="caution">
    <text evidence="3">The sequence shown here is derived from an EMBL/GenBank/DDBJ whole genome shotgun (WGS) entry which is preliminary data.</text>
</comment>
<feature type="region of interest" description="Disordered" evidence="1">
    <location>
        <begin position="16"/>
        <end position="50"/>
    </location>
</feature>
<dbReference type="PANTHER" id="PTHR33223:SF11">
    <property type="entry name" value="ELEMENT PROTEIN, PUTATIVE-RELATED"/>
    <property type="match status" value="1"/>
</dbReference>
<gene>
    <name evidence="3" type="ORF">V6N12_037658</name>
</gene>
<feature type="domain" description="Retrotransposon gag" evidence="2">
    <location>
        <begin position="145"/>
        <end position="187"/>
    </location>
</feature>
<accession>A0ABR2C1B6</accession>
<dbReference type="PANTHER" id="PTHR33223">
    <property type="entry name" value="CCHC-TYPE DOMAIN-CONTAINING PROTEIN"/>
    <property type="match status" value="1"/>
</dbReference>
<proteinExistence type="predicted"/>
<evidence type="ECO:0000313" key="3">
    <source>
        <dbReference type="EMBL" id="KAK8513167.1"/>
    </source>
</evidence>
<dbReference type="InterPro" id="IPR005162">
    <property type="entry name" value="Retrotrans_gag_dom"/>
</dbReference>
<keyword evidence="4" id="KW-1185">Reference proteome</keyword>
<protein>
    <recommendedName>
        <fullName evidence="2">Retrotransposon gag domain-containing protein</fullName>
    </recommendedName>
</protein>
<evidence type="ECO:0000259" key="2">
    <source>
        <dbReference type="Pfam" id="PF03732"/>
    </source>
</evidence>
<dbReference type="EMBL" id="JBBPBM010000070">
    <property type="protein sequence ID" value="KAK8513167.1"/>
    <property type="molecule type" value="Genomic_DNA"/>
</dbReference>
<organism evidence="3 4">
    <name type="scientific">Hibiscus sabdariffa</name>
    <name type="common">roselle</name>
    <dbReference type="NCBI Taxonomy" id="183260"/>
    <lineage>
        <taxon>Eukaryota</taxon>
        <taxon>Viridiplantae</taxon>
        <taxon>Streptophyta</taxon>
        <taxon>Embryophyta</taxon>
        <taxon>Tracheophyta</taxon>
        <taxon>Spermatophyta</taxon>
        <taxon>Magnoliopsida</taxon>
        <taxon>eudicotyledons</taxon>
        <taxon>Gunneridae</taxon>
        <taxon>Pentapetalae</taxon>
        <taxon>rosids</taxon>
        <taxon>malvids</taxon>
        <taxon>Malvales</taxon>
        <taxon>Malvaceae</taxon>
        <taxon>Malvoideae</taxon>
        <taxon>Hibiscus</taxon>
    </lineage>
</organism>
<evidence type="ECO:0000256" key="1">
    <source>
        <dbReference type="SAM" id="MobiDB-lite"/>
    </source>
</evidence>